<reference evidence="2" key="2">
    <citation type="submission" date="2020-09" db="EMBL/GenBank/DDBJ databases">
        <authorList>
            <person name="Sun Q."/>
            <person name="Ohkuma M."/>
        </authorList>
    </citation>
    <scope>NUCLEOTIDE SEQUENCE</scope>
    <source>
        <strain evidence="2">JCM 12862</strain>
    </source>
</reference>
<proteinExistence type="predicted"/>
<name>A0A8J3BJZ7_9FLAO</name>
<keyword evidence="1" id="KW-1133">Transmembrane helix</keyword>
<organism evidence="2 3">
    <name type="scientific">Yeosuana aromativorans</name>
    <dbReference type="NCBI Taxonomy" id="288019"/>
    <lineage>
        <taxon>Bacteria</taxon>
        <taxon>Pseudomonadati</taxon>
        <taxon>Bacteroidota</taxon>
        <taxon>Flavobacteriia</taxon>
        <taxon>Flavobacteriales</taxon>
        <taxon>Flavobacteriaceae</taxon>
        <taxon>Yeosuana</taxon>
    </lineage>
</organism>
<feature type="transmembrane region" description="Helical" evidence="1">
    <location>
        <begin position="47"/>
        <end position="70"/>
    </location>
</feature>
<comment type="caution">
    <text evidence="2">The sequence shown here is derived from an EMBL/GenBank/DDBJ whole genome shotgun (WGS) entry which is preliminary data.</text>
</comment>
<accession>A0A8J3BJZ7</accession>
<keyword evidence="1" id="KW-0812">Transmembrane</keyword>
<gene>
    <name evidence="2" type="ORF">GCM10007962_13000</name>
</gene>
<dbReference type="EMBL" id="BMNR01000002">
    <property type="protein sequence ID" value="GGK20274.1"/>
    <property type="molecule type" value="Genomic_DNA"/>
</dbReference>
<dbReference type="Proteomes" id="UP000612329">
    <property type="component" value="Unassembled WGS sequence"/>
</dbReference>
<feature type="transmembrane region" description="Helical" evidence="1">
    <location>
        <begin position="76"/>
        <end position="96"/>
    </location>
</feature>
<evidence type="ECO:0000313" key="3">
    <source>
        <dbReference type="Proteomes" id="UP000612329"/>
    </source>
</evidence>
<dbReference type="RefSeq" id="WP_188651204.1">
    <property type="nucleotide sequence ID" value="NZ_BMNR01000002.1"/>
</dbReference>
<evidence type="ECO:0008006" key="4">
    <source>
        <dbReference type="Google" id="ProtNLM"/>
    </source>
</evidence>
<reference evidence="2" key="1">
    <citation type="journal article" date="2014" name="Int. J. Syst. Evol. Microbiol.">
        <title>Complete genome sequence of Corynebacterium casei LMG S-19264T (=DSM 44701T), isolated from a smear-ripened cheese.</title>
        <authorList>
            <consortium name="US DOE Joint Genome Institute (JGI-PGF)"/>
            <person name="Walter F."/>
            <person name="Albersmeier A."/>
            <person name="Kalinowski J."/>
            <person name="Ruckert C."/>
        </authorList>
    </citation>
    <scope>NUCLEOTIDE SEQUENCE</scope>
    <source>
        <strain evidence="2">JCM 12862</strain>
    </source>
</reference>
<keyword evidence="3" id="KW-1185">Reference proteome</keyword>
<evidence type="ECO:0000313" key="2">
    <source>
        <dbReference type="EMBL" id="GGK20274.1"/>
    </source>
</evidence>
<keyword evidence="1" id="KW-0472">Membrane</keyword>
<protein>
    <recommendedName>
        <fullName evidence="4">Phage holin family protein</fullName>
    </recommendedName>
</protein>
<evidence type="ECO:0000256" key="1">
    <source>
        <dbReference type="SAM" id="Phobius"/>
    </source>
</evidence>
<sequence>MNIFESVNEASKTITNNGETYIKKSQEYYTLKVFQQLSISISLVTKVLVIGGLLFIALVFLAFALAMFIGNSLGNLALGYVITACIFLLVTGVIYLKRAFINNMVIKTLSIKFFNS</sequence>
<dbReference type="AlphaFoldDB" id="A0A8J3BJZ7"/>